<dbReference type="EMBL" id="FPHY01000062">
    <property type="protein sequence ID" value="SFV86174.1"/>
    <property type="molecule type" value="Genomic_DNA"/>
</dbReference>
<dbReference type="AlphaFoldDB" id="A0A1W1DWQ7"/>
<evidence type="ECO:0008006" key="2">
    <source>
        <dbReference type="Google" id="ProtNLM"/>
    </source>
</evidence>
<accession>A0A1W1DWQ7</accession>
<dbReference type="Gene3D" id="3.40.50.1820">
    <property type="entry name" value="alpha/beta hydrolase"/>
    <property type="match status" value="1"/>
</dbReference>
<organism evidence="1">
    <name type="scientific">hydrothermal vent metagenome</name>
    <dbReference type="NCBI Taxonomy" id="652676"/>
    <lineage>
        <taxon>unclassified sequences</taxon>
        <taxon>metagenomes</taxon>
        <taxon>ecological metagenomes</taxon>
    </lineage>
</organism>
<protein>
    <recommendedName>
        <fullName evidence="2">DUF3530 family protein</fullName>
    </recommendedName>
</protein>
<name>A0A1W1DWQ7_9ZZZZ</name>
<dbReference type="InterPro" id="IPR022529">
    <property type="entry name" value="DUF3530"/>
</dbReference>
<dbReference type="SUPFAM" id="SSF53474">
    <property type="entry name" value="alpha/beta-Hydrolases"/>
    <property type="match status" value="1"/>
</dbReference>
<evidence type="ECO:0000313" key="1">
    <source>
        <dbReference type="EMBL" id="SFV86174.1"/>
    </source>
</evidence>
<proteinExistence type="predicted"/>
<reference evidence="1" key="1">
    <citation type="submission" date="2016-10" db="EMBL/GenBank/DDBJ databases">
        <authorList>
            <person name="de Groot N.N."/>
        </authorList>
    </citation>
    <scope>NUCLEOTIDE SEQUENCE</scope>
</reference>
<gene>
    <name evidence="1" type="ORF">MNB_SUP05-SYMBIONT-4-87</name>
</gene>
<sequence>MNKITLILSLLLTQNANAFIPIPNIPNIPSPPQLPMFGNFNPNRLRAEFNQFVDTQPDFARERRVVSQIEESVMDGDVEFLPLNKGREVFSIYMESEADQPKGGVIILHNRGQHANWDDTIKPLRIGLTEKGWNTLSVQMPVLGKKAKYYDYVPIFPYSHERIEAAIDFYKQKGINNIVLIAHGCGAHMAMSYIEKYGDDKINGFVGIGMGATDYKQKLVNGFPLHKMTTPILDIYAAQDFKGVRKMAEYRSRLIKQAGNEKSAQVIIDNADHYYKANGSVERLTDKVATWLNML</sequence>
<dbReference type="Pfam" id="PF12048">
    <property type="entry name" value="DUF3530"/>
    <property type="match status" value="2"/>
</dbReference>
<dbReference type="InterPro" id="IPR029058">
    <property type="entry name" value="AB_hydrolase_fold"/>
</dbReference>